<dbReference type="Proteomes" id="UP000230821">
    <property type="component" value="Unassembled WGS sequence"/>
</dbReference>
<dbReference type="PANTHER" id="PTHR30483">
    <property type="entry name" value="LEUCINE-SPECIFIC-BINDING PROTEIN"/>
    <property type="match status" value="1"/>
</dbReference>
<dbReference type="Pfam" id="PF13458">
    <property type="entry name" value="Peripla_BP_6"/>
    <property type="match status" value="1"/>
</dbReference>
<gene>
    <name evidence="6" type="ORF">CSA56_01280</name>
</gene>
<evidence type="ECO:0000313" key="7">
    <source>
        <dbReference type="Proteomes" id="UP000230821"/>
    </source>
</evidence>
<dbReference type="InterPro" id="IPR028082">
    <property type="entry name" value="Peripla_BP_I"/>
</dbReference>
<dbReference type="InterPro" id="IPR000709">
    <property type="entry name" value="Leu_Ile_Val-bd"/>
</dbReference>
<comment type="caution">
    <text evidence="6">The sequence shown here is derived from an EMBL/GenBank/DDBJ whole genome shotgun (WGS) entry which is preliminary data.</text>
</comment>
<dbReference type="SUPFAM" id="SSF53822">
    <property type="entry name" value="Periplasmic binding protein-like I"/>
    <property type="match status" value="1"/>
</dbReference>
<evidence type="ECO:0000256" key="2">
    <source>
        <dbReference type="ARBA" id="ARBA00022448"/>
    </source>
</evidence>
<feature type="domain" description="Leucine-binding protein" evidence="5">
    <location>
        <begin position="35"/>
        <end position="360"/>
    </location>
</feature>
<evidence type="ECO:0000256" key="1">
    <source>
        <dbReference type="ARBA" id="ARBA00010062"/>
    </source>
</evidence>
<evidence type="ECO:0000256" key="3">
    <source>
        <dbReference type="ARBA" id="ARBA00022729"/>
    </source>
</evidence>
<proteinExistence type="inferred from homology"/>
<dbReference type="GO" id="GO:0006865">
    <property type="term" value="P:amino acid transport"/>
    <property type="evidence" value="ECO:0007669"/>
    <property type="project" value="UniProtKB-KW"/>
</dbReference>
<evidence type="ECO:0000313" key="6">
    <source>
        <dbReference type="EMBL" id="PIE36141.1"/>
    </source>
</evidence>
<sequence>MYNFYKWCNVSKIVGVMLVVGLLMFSGSSVRADEEIYIGVSAPLTGDNAEYGEYFRTSTLLAQEFINSQGGIRGAQLKLIIEDSKAEPKEAVLVAQRFVSDSRILAVVGDFSSSASMAAAEIYNPAGLVQISPTASHPEFTKIGKYIFRSGTTQAQEAPFLAEWVVKDLGMKKVATIYVNNDWGLVSNSNFVRRAKELGATVTNEESFIPGDKDFTAIITKMKQNQPELVFLGTMWTDGGLFATQMQKLGLKADLISHGGLTTEKLIEMAGNAVDGLRVSSFYFQDDPNPIVVDFTKRYTERYNKLPHTHCVLAYDALMLLARAIEEAGFDRAAIRDALAATEGYEGVSGTFNFDENGDPVKSFLKLRLQGDQWGLVED</sequence>
<dbReference type="Gene3D" id="3.40.50.2300">
    <property type="match status" value="2"/>
</dbReference>
<organism evidence="6 7">
    <name type="scientific">candidate division KSB3 bacterium</name>
    <dbReference type="NCBI Taxonomy" id="2044937"/>
    <lineage>
        <taxon>Bacteria</taxon>
        <taxon>candidate division KSB3</taxon>
    </lineage>
</organism>
<dbReference type="InterPro" id="IPR028081">
    <property type="entry name" value="Leu-bd"/>
</dbReference>
<reference evidence="6 7" key="1">
    <citation type="submission" date="2017-10" db="EMBL/GenBank/DDBJ databases">
        <title>Novel microbial diversity and functional potential in the marine mammal oral microbiome.</title>
        <authorList>
            <person name="Dudek N.K."/>
            <person name="Sun C.L."/>
            <person name="Burstein D."/>
            <person name="Kantor R.S."/>
            <person name="Aliaga Goltsman D.S."/>
            <person name="Bik E.M."/>
            <person name="Thomas B.C."/>
            <person name="Banfield J.F."/>
            <person name="Relman D.A."/>
        </authorList>
    </citation>
    <scope>NUCLEOTIDE SEQUENCE [LARGE SCALE GENOMIC DNA]</scope>
    <source>
        <strain evidence="6">DOLJORAL78_47_16</strain>
    </source>
</reference>
<dbReference type="PRINTS" id="PR00337">
    <property type="entry name" value="LEUILEVALBP"/>
</dbReference>
<dbReference type="InterPro" id="IPR051010">
    <property type="entry name" value="BCAA_transport"/>
</dbReference>
<name>A0A2G6KKG0_9BACT</name>
<dbReference type="PANTHER" id="PTHR30483:SF6">
    <property type="entry name" value="PERIPLASMIC BINDING PROTEIN OF ABC TRANSPORTER FOR NATURAL AMINO ACIDS"/>
    <property type="match status" value="1"/>
</dbReference>
<comment type="similarity">
    <text evidence="1">Belongs to the leucine-binding protein family.</text>
</comment>
<dbReference type="EMBL" id="PDSK01000024">
    <property type="protein sequence ID" value="PIE36141.1"/>
    <property type="molecule type" value="Genomic_DNA"/>
</dbReference>
<protein>
    <submittedName>
        <fullName evidence="6">Branched chain amino acid ABC transporter substrate-binding protein</fullName>
    </submittedName>
</protein>
<evidence type="ECO:0000259" key="5">
    <source>
        <dbReference type="Pfam" id="PF13458"/>
    </source>
</evidence>
<dbReference type="CDD" id="cd06349">
    <property type="entry name" value="PBP1_ABC_HAAT-like"/>
    <property type="match status" value="1"/>
</dbReference>
<keyword evidence="4" id="KW-0029">Amino-acid transport</keyword>
<keyword evidence="3" id="KW-0732">Signal</keyword>
<keyword evidence="2" id="KW-0813">Transport</keyword>
<dbReference type="AlphaFoldDB" id="A0A2G6KKG0"/>
<accession>A0A2G6KKG0</accession>
<evidence type="ECO:0000256" key="4">
    <source>
        <dbReference type="ARBA" id="ARBA00022970"/>
    </source>
</evidence>